<dbReference type="Pfam" id="PF03186">
    <property type="entry name" value="CobD_Cbib"/>
    <property type="match status" value="1"/>
</dbReference>
<dbReference type="PANTHER" id="PTHR34308">
    <property type="entry name" value="COBALAMIN BIOSYNTHESIS PROTEIN CBIB"/>
    <property type="match status" value="1"/>
</dbReference>
<feature type="transmembrane region" description="Helical" evidence="9">
    <location>
        <begin position="329"/>
        <end position="352"/>
    </location>
</feature>
<dbReference type="GO" id="GO:0048472">
    <property type="term" value="F:threonine-phosphate decarboxylase activity"/>
    <property type="evidence" value="ECO:0007669"/>
    <property type="project" value="InterPro"/>
</dbReference>
<evidence type="ECO:0000256" key="8">
    <source>
        <dbReference type="ARBA" id="ARBA00023136"/>
    </source>
</evidence>
<protein>
    <recommendedName>
        <fullName evidence="9">Cobalamin biosynthesis protein CobD</fullName>
    </recommendedName>
</protein>
<dbReference type="HAMAP" id="MF_00024">
    <property type="entry name" value="CobD_CbiB"/>
    <property type="match status" value="1"/>
</dbReference>
<dbReference type="PANTHER" id="PTHR34308:SF1">
    <property type="entry name" value="COBALAMIN BIOSYNTHESIS PROTEIN CBIB"/>
    <property type="match status" value="1"/>
</dbReference>
<evidence type="ECO:0000313" key="11">
    <source>
        <dbReference type="Proteomes" id="UP000275256"/>
    </source>
</evidence>
<evidence type="ECO:0000256" key="2">
    <source>
        <dbReference type="ARBA" id="ARBA00004953"/>
    </source>
</evidence>
<organism evidence="10 11">
    <name type="scientific">Tessaracoccus antarcticus</name>
    <dbReference type="NCBI Taxonomy" id="2479848"/>
    <lineage>
        <taxon>Bacteria</taxon>
        <taxon>Bacillati</taxon>
        <taxon>Actinomycetota</taxon>
        <taxon>Actinomycetes</taxon>
        <taxon>Propionibacteriales</taxon>
        <taxon>Propionibacteriaceae</taxon>
        <taxon>Tessaracoccus</taxon>
    </lineage>
</organism>
<feature type="transmembrane region" description="Helical" evidence="9">
    <location>
        <begin position="93"/>
        <end position="112"/>
    </location>
</feature>
<comment type="caution">
    <text evidence="9">Lacks conserved residue(s) required for the propagation of feature annotation.</text>
</comment>
<evidence type="ECO:0000256" key="4">
    <source>
        <dbReference type="ARBA" id="ARBA00022475"/>
    </source>
</evidence>
<dbReference type="NCBIfam" id="NF002276">
    <property type="entry name" value="PRK01209.1-4"/>
    <property type="match status" value="1"/>
</dbReference>
<accession>A0A3M0GJ47</accession>
<proteinExistence type="inferred from homology"/>
<gene>
    <name evidence="9" type="primary">cobD</name>
    <name evidence="10" type="ORF">EAX62_03150</name>
</gene>
<evidence type="ECO:0000256" key="9">
    <source>
        <dbReference type="HAMAP-Rule" id="MF_00024"/>
    </source>
</evidence>
<keyword evidence="7 9" id="KW-1133">Transmembrane helix</keyword>
<evidence type="ECO:0000256" key="6">
    <source>
        <dbReference type="ARBA" id="ARBA00022692"/>
    </source>
</evidence>
<evidence type="ECO:0000256" key="7">
    <source>
        <dbReference type="ARBA" id="ARBA00022989"/>
    </source>
</evidence>
<comment type="caution">
    <text evidence="10">The sequence shown here is derived from an EMBL/GenBank/DDBJ whole genome shotgun (WGS) entry which is preliminary data.</text>
</comment>
<keyword evidence="4 9" id="KW-1003">Cell membrane</keyword>
<evidence type="ECO:0000256" key="5">
    <source>
        <dbReference type="ARBA" id="ARBA00022573"/>
    </source>
</evidence>
<dbReference type="NCBIfam" id="TIGR00380">
    <property type="entry name" value="cobal_cbiB"/>
    <property type="match status" value="1"/>
</dbReference>
<keyword evidence="8 9" id="KW-0472">Membrane</keyword>
<comment type="subcellular location">
    <subcellularLocation>
        <location evidence="1 9">Cell membrane</location>
        <topology evidence="1 9">Multi-pass membrane protein</topology>
    </subcellularLocation>
</comment>
<comment type="function">
    <text evidence="9">Converts cobyric acid to cobinamide by the addition of aminopropanol on the F carboxylic group.</text>
</comment>
<dbReference type="InterPro" id="IPR004485">
    <property type="entry name" value="Cobalamin_biosynth_CobD/CbiB"/>
</dbReference>
<dbReference type="EMBL" id="REFW01000001">
    <property type="protein sequence ID" value="RMB61643.1"/>
    <property type="molecule type" value="Genomic_DNA"/>
</dbReference>
<keyword evidence="11" id="KW-1185">Reference proteome</keyword>
<dbReference type="GO" id="GO:0009236">
    <property type="term" value="P:cobalamin biosynthetic process"/>
    <property type="evidence" value="ECO:0007669"/>
    <property type="project" value="UniProtKB-UniRule"/>
</dbReference>
<dbReference type="OrthoDB" id="9811967at2"/>
<dbReference type="AlphaFoldDB" id="A0A3M0GJ47"/>
<dbReference type="UniPathway" id="UPA00148"/>
<sequence>MVVVTYETHGGRDCADRPKGNREALTRALPPGPPAPTASLPIMLTSRACGLAAGLMADALLGDPEHHHPVAWFGSWAHWLEQRMHADDTVRGTLYLAAVLAPLAGASIALELNSRRHPLTHAAVTALCTWAVVGAHSLSREGTLMAERLDLDDLDGARARLGNLCGRDPSGLDHEELARAAVESMAENTADAVVASLWWGALGGIPGLVLHRGINTLDAMVGHRTQRFAHFGTASARMDDLAALAPARITGLAACLLAPYVGGSTRESWRIMRRDARRHPSPNGGWCEAAWAGALGVQLGGRNVYARRTETRPLLGEGPRPRSPELRRAAALVGAVTASATAVAVLGLLATARLGTGRDRP</sequence>
<comment type="pathway">
    <text evidence="2 9">Cofactor biosynthesis; adenosylcobalamin biosynthesis.</text>
</comment>
<dbReference type="GO" id="GO:0005886">
    <property type="term" value="C:plasma membrane"/>
    <property type="evidence" value="ECO:0007669"/>
    <property type="project" value="UniProtKB-SubCell"/>
</dbReference>
<comment type="similarity">
    <text evidence="3 9">Belongs to the CobD/CbiB family.</text>
</comment>
<reference evidence="10 11" key="1">
    <citation type="submission" date="2018-10" db="EMBL/GenBank/DDBJ databases">
        <title>Tessaracoccus antarcticuss sp. nov., isolated from sediment.</title>
        <authorList>
            <person name="Zhou L.Y."/>
            <person name="Du Z.J."/>
        </authorList>
    </citation>
    <scope>NUCLEOTIDE SEQUENCE [LARGE SCALE GENOMIC DNA]</scope>
    <source>
        <strain evidence="10 11">JDX10</strain>
    </source>
</reference>
<dbReference type="GO" id="GO:0015420">
    <property type="term" value="F:ABC-type vitamin B12 transporter activity"/>
    <property type="evidence" value="ECO:0007669"/>
    <property type="project" value="UniProtKB-UniRule"/>
</dbReference>
<feature type="transmembrane region" description="Helical" evidence="9">
    <location>
        <begin position="118"/>
        <end position="138"/>
    </location>
</feature>
<keyword evidence="5 9" id="KW-0169">Cobalamin biosynthesis</keyword>
<evidence type="ECO:0000256" key="3">
    <source>
        <dbReference type="ARBA" id="ARBA00006263"/>
    </source>
</evidence>
<evidence type="ECO:0000256" key="1">
    <source>
        <dbReference type="ARBA" id="ARBA00004651"/>
    </source>
</evidence>
<name>A0A3M0GJ47_9ACTN</name>
<dbReference type="Proteomes" id="UP000275256">
    <property type="component" value="Unassembled WGS sequence"/>
</dbReference>
<evidence type="ECO:0000313" key="10">
    <source>
        <dbReference type="EMBL" id="RMB61643.1"/>
    </source>
</evidence>
<keyword evidence="6 9" id="KW-0812">Transmembrane</keyword>